<accession>A0A2N9M708</accession>
<dbReference type="OrthoDB" id="9816009at2"/>
<sequence>MRVSRGVCLMAVCAPLVLWAEAAGGRFDGNWTTNMSCEASTHMPAYTWTFQSVIKDGNYHGQHGEESGPGYLVVDGPINADGSAKLHAKGTVQAGKAGLVTQLKGNKYDYNIEAKFTDTSGTGSRDEGAGILGRPCTFEFTKQTESGAPAAAAPAAATPPSSQ</sequence>
<evidence type="ECO:0000256" key="2">
    <source>
        <dbReference type="SAM" id="SignalP"/>
    </source>
</evidence>
<feature type="compositionally biased region" description="Low complexity" evidence="1">
    <location>
        <begin position="148"/>
        <end position="163"/>
    </location>
</feature>
<feature type="chain" id="PRO_5014828627" evidence="2">
    <location>
        <begin position="23"/>
        <end position="163"/>
    </location>
</feature>
<reference evidence="4" key="1">
    <citation type="submission" date="2018-02" db="EMBL/GenBank/DDBJ databases">
        <authorList>
            <person name="Hausmann B."/>
        </authorList>
    </citation>
    <scope>NUCLEOTIDE SEQUENCE [LARGE SCALE GENOMIC DNA]</scope>
    <source>
        <strain evidence="4">Peat soil MAG SbA5</strain>
    </source>
</reference>
<evidence type="ECO:0000313" key="3">
    <source>
        <dbReference type="EMBL" id="SPE31228.1"/>
    </source>
</evidence>
<keyword evidence="2" id="KW-0732">Signal</keyword>
<dbReference type="AlphaFoldDB" id="A0A2N9M708"/>
<protein>
    <submittedName>
        <fullName evidence="3">Uncharacterized protein</fullName>
    </submittedName>
</protein>
<dbReference type="EMBL" id="OKRB01000148">
    <property type="protein sequence ID" value="SPE31228.1"/>
    <property type="molecule type" value="Genomic_DNA"/>
</dbReference>
<evidence type="ECO:0000256" key="1">
    <source>
        <dbReference type="SAM" id="MobiDB-lite"/>
    </source>
</evidence>
<evidence type="ECO:0000313" key="4">
    <source>
        <dbReference type="Proteomes" id="UP000239735"/>
    </source>
</evidence>
<feature type="signal peptide" evidence="2">
    <location>
        <begin position="1"/>
        <end position="22"/>
    </location>
</feature>
<organism evidence="3 4">
    <name type="scientific">Candidatus Sulfuritelmatomonas gaucii</name>
    <dbReference type="NCBI Taxonomy" id="2043161"/>
    <lineage>
        <taxon>Bacteria</taxon>
        <taxon>Pseudomonadati</taxon>
        <taxon>Acidobacteriota</taxon>
        <taxon>Terriglobia</taxon>
        <taxon>Terriglobales</taxon>
        <taxon>Acidobacteriaceae</taxon>
        <taxon>Candidatus Sulfuritelmatomonas</taxon>
    </lineage>
</organism>
<name>A0A2N9M708_9BACT</name>
<dbReference type="Proteomes" id="UP000239735">
    <property type="component" value="Unassembled WGS sequence"/>
</dbReference>
<proteinExistence type="predicted"/>
<gene>
    <name evidence="3" type="ORF">SBA5_860019</name>
</gene>
<feature type="region of interest" description="Disordered" evidence="1">
    <location>
        <begin position="142"/>
        <end position="163"/>
    </location>
</feature>